<protein>
    <submittedName>
        <fullName evidence="1">Uncharacterized protein</fullName>
    </submittedName>
</protein>
<organism evidence="1 2">
    <name type="scientific">Pristionchus pacificus</name>
    <name type="common">Parasitic nematode worm</name>
    <dbReference type="NCBI Taxonomy" id="54126"/>
    <lineage>
        <taxon>Eukaryota</taxon>
        <taxon>Metazoa</taxon>
        <taxon>Ecdysozoa</taxon>
        <taxon>Nematoda</taxon>
        <taxon>Chromadorea</taxon>
        <taxon>Rhabditida</taxon>
        <taxon>Rhabditina</taxon>
        <taxon>Diplogasteromorpha</taxon>
        <taxon>Diplogasteroidea</taxon>
        <taxon>Neodiplogasteridae</taxon>
        <taxon>Pristionchus</taxon>
    </lineage>
</organism>
<accession>A0A2A6CX67</accession>
<dbReference type="Proteomes" id="UP000005239">
    <property type="component" value="Unassembled WGS sequence"/>
</dbReference>
<dbReference type="AlphaFoldDB" id="A0A2A6CX67"/>
<keyword evidence="2" id="KW-1185">Reference proteome</keyword>
<reference evidence="2" key="1">
    <citation type="journal article" date="2008" name="Nat. Genet.">
        <title>The Pristionchus pacificus genome provides a unique perspective on nematode lifestyle and parasitism.</title>
        <authorList>
            <person name="Dieterich C."/>
            <person name="Clifton S.W."/>
            <person name="Schuster L.N."/>
            <person name="Chinwalla A."/>
            <person name="Delehaunty K."/>
            <person name="Dinkelacker I."/>
            <person name="Fulton L."/>
            <person name="Fulton R."/>
            <person name="Godfrey J."/>
            <person name="Minx P."/>
            <person name="Mitreva M."/>
            <person name="Roeseler W."/>
            <person name="Tian H."/>
            <person name="Witte H."/>
            <person name="Yang S.P."/>
            <person name="Wilson R.K."/>
            <person name="Sommer R.J."/>
        </authorList>
    </citation>
    <scope>NUCLEOTIDE SEQUENCE [LARGE SCALE GENOMIC DNA]</scope>
    <source>
        <strain evidence="2">PS312</strain>
    </source>
</reference>
<proteinExistence type="predicted"/>
<evidence type="ECO:0000313" key="2">
    <source>
        <dbReference type="Proteomes" id="UP000005239"/>
    </source>
</evidence>
<evidence type="ECO:0000313" key="1">
    <source>
        <dbReference type="EnsemblMetazoa" id="PPA44225.1"/>
    </source>
</evidence>
<dbReference type="EnsemblMetazoa" id="PPA44225.1">
    <property type="protein sequence ID" value="PPA44225.1"/>
    <property type="gene ID" value="WBGene00282594"/>
</dbReference>
<reference evidence="1" key="2">
    <citation type="submission" date="2022-06" db="UniProtKB">
        <authorList>
            <consortium name="EnsemblMetazoa"/>
        </authorList>
    </citation>
    <scope>IDENTIFICATION</scope>
    <source>
        <strain evidence="1">PS312</strain>
    </source>
</reference>
<accession>A0A8R1V1T3</accession>
<name>A0A2A6CX67_PRIPA</name>
<sequence length="149" mass="16631">MKKGVCYVVAGKAHRNPTLIRPRAAEKPLCCRSKFQPNDQQTETYHSTVNLTAKNRRTADVADILLLKLGLNVECGCRNNIENLKPSLILFIVNGMEHMQAGKERGSIDWQAPKRVLPGKRYDADSSVGPTICHCLDALSQVIMDPRNF</sequence>
<gene>
    <name evidence="1" type="primary">WBGene00282594</name>
</gene>